<dbReference type="EMBL" id="UINC01128912">
    <property type="protein sequence ID" value="SVD08969.1"/>
    <property type="molecule type" value="Genomic_DNA"/>
</dbReference>
<feature type="transmembrane region" description="Helical" evidence="1">
    <location>
        <begin position="21"/>
        <end position="41"/>
    </location>
</feature>
<organism evidence="2">
    <name type="scientific">marine metagenome</name>
    <dbReference type="NCBI Taxonomy" id="408172"/>
    <lineage>
        <taxon>unclassified sequences</taxon>
        <taxon>metagenomes</taxon>
        <taxon>ecological metagenomes</taxon>
    </lineage>
</organism>
<evidence type="ECO:0000313" key="2">
    <source>
        <dbReference type="EMBL" id="SVD08969.1"/>
    </source>
</evidence>
<dbReference type="AlphaFoldDB" id="A0A382SGI1"/>
<sequence>MRTSESIFEVKKRPHSNDGNFIIGLAVLVASGMAALGHQVLWTRRMVDLLGASPETSARV</sequence>
<keyword evidence="1" id="KW-0812">Transmembrane</keyword>
<keyword evidence="1" id="KW-1133">Transmembrane helix</keyword>
<feature type="non-terminal residue" evidence="2">
    <location>
        <position position="60"/>
    </location>
</feature>
<evidence type="ECO:0000256" key="1">
    <source>
        <dbReference type="SAM" id="Phobius"/>
    </source>
</evidence>
<gene>
    <name evidence="2" type="ORF">METZ01_LOCUS361823</name>
</gene>
<accession>A0A382SGI1</accession>
<proteinExistence type="predicted"/>
<protein>
    <submittedName>
        <fullName evidence="2">Uncharacterized protein</fullName>
    </submittedName>
</protein>
<reference evidence="2" key="1">
    <citation type="submission" date="2018-05" db="EMBL/GenBank/DDBJ databases">
        <authorList>
            <person name="Lanie J.A."/>
            <person name="Ng W.-L."/>
            <person name="Kazmierczak K.M."/>
            <person name="Andrzejewski T.M."/>
            <person name="Davidsen T.M."/>
            <person name="Wayne K.J."/>
            <person name="Tettelin H."/>
            <person name="Glass J.I."/>
            <person name="Rusch D."/>
            <person name="Podicherti R."/>
            <person name="Tsui H.-C.T."/>
            <person name="Winkler M.E."/>
        </authorList>
    </citation>
    <scope>NUCLEOTIDE SEQUENCE</scope>
</reference>
<name>A0A382SGI1_9ZZZZ</name>
<keyword evidence="1" id="KW-0472">Membrane</keyword>